<feature type="region of interest" description="Disordered" evidence="1">
    <location>
        <begin position="132"/>
        <end position="168"/>
    </location>
</feature>
<dbReference type="InterPro" id="IPR023346">
    <property type="entry name" value="Lysozyme-like_dom_sf"/>
</dbReference>
<feature type="domain" description="LysM" evidence="3">
    <location>
        <begin position="86"/>
        <end position="130"/>
    </location>
</feature>
<gene>
    <name evidence="4" type="ORF">JF888_09995</name>
</gene>
<dbReference type="AlphaFoldDB" id="A0A934NHH3"/>
<dbReference type="Pfam" id="PF01464">
    <property type="entry name" value="SLT"/>
    <property type="match status" value="1"/>
</dbReference>
<keyword evidence="2" id="KW-0732">Signal</keyword>
<feature type="chain" id="PRO_5037727041" evidence="2">
    <location>
        <begin position="27"/>
        <end position="296"/>
    </location>
</feature>
<dbReference type="CDD" id="cd00118">
    <property type="entry name" value="LysM"/>
    <property type="match status" value="2"/>
</dbReference>
<proteinExistence type="predicted"/>
<dbReference type="SUPFAM" id="SSF53955">
    <property type="entry name" value="Lysozyme-like"/>
    <property type="match status" value="1"/>
</dbReference>
<name>A0A934NHH3_9BACT</name>
<dbReference type="RefSeq" id="WP_338179634.1">
    <property type="nucleotide sequence ID" value="NZ_JAEKNQ010000038.1"/>
</dbReference>
<organism evidence="4 5">
    <name type="scientific">Candidatus Dormiibacter inghamiae</name>
    <dbReference type="NCBI Taxonomy" id="3127013"/>
    <lineage>
        <taxon>Bacteria</taxon>
        <taxon>Bacillati</taxon>
        <taxon>Candidatus Dormiibacterota</taxon>
        <taxon>Candidatus Dormibacteria</taxon>
        <taxon>Candidatus Dormibacterales</taxon>
        <taxon>Candidatus Dormibacteraceae</taxon>
        <taxon>Candidatus Dormiibacter</taxon>
    </lineage>
</organism>
<evidence type="ECO:0000256" key="2">
    <source>
        <dbReference type="SAM" id="SignalP"/>
    </source>
</evidence>
<feature type="compositionally biased region" description="Low complexity" evidence="1">
    <location>
        <begin position="132"/>
        <end position="149"/>
    </location>
</feature>
<dbReference type="Pfam" id="PF01476">
    <property type="entry name" value="LysM"/>
    <property type="match status" value="2"/>
</dbReference>
<dbReference type="Gene3D" id="3.10.350.10">
    <property type="entry name" value="LysM domain"/>
    <property type="match status" value="2"/>
</dbReference>
<evidence type="ECO:0000256" key="1">
    <source>
        <dbReference type="SAM" id="MobiDB-lite"/>
    </source>
</evidence>
<dbReference type="PANTHER" id="PTHR37423">
    <property type="entry name" value="SOLUBLE LYTIC MUREIN TRANSGLYCOSYLASE-RELATED"/>
    <property type="match status" value="1"/>
</dbReference>
<evidence type="ECO:0000313" key="4">
    <source>
        <dbReference type="EMBL" id="MBJ7603502.1"/>
    </source>
</evidence>
<feature type="domain" description="LysM" evidence="3">
    <location>
        <begin position="25"/>
        <end position="69"/>
    </location>
</feature>
<comment type="caution">
    <text evidence="4">The sequence shown here is derived from an EMBL/GenBank/DDBJ whole genome shotgun (WGS) entry which is preliminary data.</text>
</comment>
<dbReference type="PROSITE" id="PS51782">
    <property type="entry name" value="LYSM"/>
    <property type="match status" value="2"/>
</dbReference>
<feature type="signal peptide" evidence="2">
    <location>
        <begin position="1"/>
        <end position="26"/>
    </location>
</feature>
<dbReference type="EMBL" id="JAEKNQ010000038">
    <property type="protein sequence ID" value="MBJ7603502.1"/>
    <property type="molecule type" value="Genomic_DNA"/>
</dbReference>
<dbReference type="Proteomes" id="UP000620075">
    <property type="component" value="Unassembled WGS sequence"/>
</dbReference>
<protein>
    <submittedName>
        <fullName evidence="4">LysM peptidoglycan-binding domain-containing protein</fullName>
    </submittedName>
</protein>
<dbReference type="InterPro" id="IPR036779">
    <property type="entry name" value="LysM_dom_sf"/>
</dbReference>
<feature type="region of interest" description="Disordered" evidence="1">
    <location>
        <begin position="55"/>
        <end position="87"/>
    </location>
</feature>
<evidence type="ECO:0000313" key="5">
    <source>
        <dbReference type="Proteomes" id="UP000620075"/>
    </source>
</evidence>
<dbReference type="SMART" id="SM00257">
    <property type="entry name" value="LysM"/>
    <property type="match status" value="2"/>
</dbReference>
<dbReference type="InterPro" id="IPR018392">
    <property type="entry name" value="LysM"/>
</dbReference>
<reference evidence="4 5" key="1">
    <citation type="submission" date="2020-10" db="EMBL/GenBank/DDBJ databases">
        <title>Ca. Dormibacterota MAGs.</title>
        <authorList>
            <person name="Montgomery K."/>
        </authorList>
    </citation>
    <scope>NUCLEOTIDE SEQUENCE [LARGE SCALE GENOMIC DNA]</scope>
    <source>
        <strain evidence="4">SC8811_S16_3</strain>
    </source>
</reference>
<dbReference type="InterPro" id="IPR008258">
    <property type="entry name" value="Transglycosylase_SLT_dom_1"/>
</dbReference>
<evidence type="ECO:0000259" key="3">
    <source>
        <dbReference type="PROSITE" id="PS51782"/>
    </source>
</evidence>
<accession>A0A934NHH3</accession>
<dbReference type="SUPFAM" id="SSF54106">
    <property type="entry name" value="LysM domain"/>
    <property type="match status" value="2"/>
</dbReference>
<dbReference type="PANTHER" id="PTHR37423:SF2">
    <property type="entry name" value="MEMBRANE-BOUND LYTIC MUREIN TRANSGLYCOSYLASE C"/>
    <property type="match status" value="1"/>
</dbReference>
<dbReference type="Gene3D" id="1.10.530.10">
    <property type="match status" value="1"/>
</dbReference>
<sequence>MGKQILVATFALVAAALAAGGSTASAYTVQPGEDLWQISQRTGEPVSRLVSENRLGDANQVSAGRNLKVDGNPAGHQPAASPARGRTYTVRQGDTLYRVSRRTGVPVPLLAQLNHLSDPNHLRLGQVLSLAGAPAPASSPAPSKSQPSANPAPPAAAPPRDSTHGEQAKQILRRAAAQLGVEPAFVLAVSEWESGRNQAALSPTGAVGLMQVEPYTADWAGPALLGRRVDLNNPRDNALLGTALLRKYLGDFHGDKALVLASYYQGESATQKSGIYPGSHTYVDGILRLYHRYSNS</sequence>